<organism evidence="1 2">
    <name type="scientific">Ornithinibacillus caprae</name>
    <dbReference type="NCBI Taxonomy" id="2678566"/>
    <lineage>
        <taxon>Bacteria</taxon>
        <taxon>Bacillati</taxon>
        <taxon>Bacillota</taxon>
        <taxon>Bacilli</taxon>
        <taxon>Bacillales</taxon>
        <taxon>Bacillaceae</taxon>
        <taxon>Ornithinibacillus</taxon>
    </lineage>
</organism>
<dbReference type="Pfam" id="PF14070">
    <property type="entry name" value="YjfB_motility"/>
    <property type="match status" value="1"/>
</dbReference>
<dbReference type="RefSeq" id="WP_155669773.1">
    <property type="nucleotide sequence ID" value="NZ_WOCA01000013.1"/>
</dbReference>
<keyword evidence="2" id="KW-1185">Reference proteome</keyword>
<protein>
    <submittedName>
        <fullName evidence="1">Putative motility protein</fullName>
    </submittedName>
</protein>
<gene>
    <name evidence="1" type="ORF">GMD78_15065</name>
</gene>
<dbReference type="EMBL" id="WOCA01000013">
    <property type="protein sequence ID" value="MUK89688.1"/>
    <property type="molecule type" value="Genomic_DNA"/>
</dbReference>
<reference evidence="1 2" key="1">
    <citation type="submission" date="2019-11" db="EMBL/GenBank/DDBJ databases">
        <authorList>
            <person name="Li X."/>
        </authorList>
    </citation>
    <scope>NUCLEOTIDE SEQUENCE [LARGE SCALE GENOMIC DNA]</scope>
    <source>
        <strain evidence="1 2">L9</strain>
    </source>
</reference>
<evidence type="ECO:0000313" key="2">
    <source>
        <dbReference type="Proteomes" id="UP000469125"/>
    </source>
</evidence>
<comment type="caution">
    <text evidence="1">The sequence shown here is derived from an EMBL/GenBank/DDBJ whole genome shotgun (WGS) entry which is preliminary data.</text>
</comment>
<evidence type="ECO:0000313" key="1">
    <source>
        <dbReference type="EMBL" id="MUK89688.1"/>
    </source>
</evidence>
<dbReference type="Proteomes" id="UP000469125">
    <property type="component" value="Unassembled WGS sequence"/>
</dbReference>
<proteinExistence type="predicted"/>
<dbReference type="InterPro" id="IPR025906">
    <property type="entry name" value="YjfB_motility"/>
</dbReference>
<sequence>MDIAAMSVVMNQAQVRSDASLAVMGNVKDLMEQQGAQLKEMLQQSVSAPHPSLGKQLDIQV</sequence>
<accession>A0A6N8FQ68</accession>
<dbReference type="AlphaFoldDB" id="A0A6N8FQ68"/>
<name>A0A6N8FQ68_9BACI</name>